<dbReference type="PATRIC" id="fig|1136941.3.peg.2733"/>
<gene>
    <name evidence="2" type="ORF">ACH46_13435</name>
</gene>
<dbReference type="OrthoDB" id="9802050at2"/>
<feature type="compositionally biased region" description="Basic and acidic residues" evidence="1">
    <location>
        <begin position="234"/>
        <end position="246"/>
    </location>
</feature>
<reference evidence="2 3" key="2">
    <citation type="journal article" date="2017" name="Int. J. Syst. Evol. Microbiol.">
        <title>Gordonia phthalatica sp. nov., a di-n-butyl phthalate-degrading bacterium isolated from activated sludge.</title>
        <authorList>
            <person name="Jin D."/>
            <person name="Kong X."/>
            <person name="Jia M."/>
            <person name="Yu X."/>
            <person name="Wang X."/>
            <person name="Zhuang X."/>
            <person name="Deng Y."/>
            <person name="Bai Z."/>
        </authorList>
    </citation>
    <scope>NUCLEOTIDE SEQUENCE [LARGE SCALE GENOMIC DNA]</scope>
    <source>
        <strain evidence="2 3">QH-11</strain>
    </source>
</reference>
<dbReference type="KEGG" id="goq:ACH46_13435"/>
<proteinExistence type="predicted"/>
<evidence type="ECO:0000313" key="3">
    <source>
        <dbReference type="Proteomes" id="UP000063789"/>
    </source>
</evidence>
<evidence type="ECO:0000256" key="1">
    <source>
        <dbReference type="SAM" id="MobiDB-lite"/>
    </source>
</evidence>
<reference evidence="3" key="1">
    <citation type="submission" date="2015-06" db="EMBL/GenBank/DDBJ databases">
        <title>Complete genome sequence and metabolic analysis of phthalate degradation pathway in Gordonia sp. QH-11.</title>
        <authorList>
            <person name="Jin D."/>
            <person name="Kong X."/>
            <person name="Bai Z."/>
        </authorList>
    </citation>
    <scope>NUCLEOTIDE SEQUENCE [LARGE SCALE GENOMIC DNA]</scope>
    <source>
        <strain evidence="3">QH-11</strain>
    </source>
</reference>
<organism evidence="2 3">
    <name type="scientific">Gordonia phthalatica</name>
    <dbReference type="NCBI Taxonomy" id="1136941"/>
    <lineage>
        <taxon>Bacteria</taxon>
        <taxon>Bacillati</taxon>
        <taxon>Actinomycetota</taxon>
        <taxon>Actinomycetes</taxon>
        <taxon>Mycobacteriales</taxon>
        <taxon>Gordoniaceae</taxon>
        <taxon>Gordonia</taxon>
    </lineage>
</organism>
<dbReference type="AlphaFoldDB" id="A0A0N9NCD5"/>
<accession>A0A0N9NCD5</accession>
<feature type="region of interest" description="Disordered" evidence="1">
    <location>
        <begin position="226"/>
        <end position="246"/>
    </location>
</feature>
<sequence length="302" mass="32189">MITRATILTGDADSPVVLHVPQCPPAPAAEFTPRMLLDGSLDTVADRIVHHARKQSRRRPHAVLNRLPRYLDDAVPEAEENARRGCRTQLCSHHHVAVATASDPYVALLRGIIDERIAAVGHATVIEIRTMSVAAADPMRIVLGVDTGITPSSLIDAAATAFTGYAIDTCPTSAITRRDESTPAGDSAQVQTLTVTIDSGAVSPSEIHGLGDALATLADGVGSALPAPTKLAPHPHDRPPIRRTSDPRVSYLFTSDPSHLDLQVDITPDSIARFTQTDASRRARSRPGRTLPTVYRGAPRGC</sequence>
<dbReference type="RefSeq" id="WP_062393371.1">
    <property type="nucleotide sequence ID" value="NZ_CP011853.1"/>
</dbReference>
<protein>
    <submittedName>
        <fullName evidence="2">Uncharacterized protein</fullName>
    </submittedName>
</protein>
<dbReference type="Proteomes" id="UP000063789">
    <property type="component" value="Chromosome"/>
</dbReference>
<evidence type="ECO:0000313" key="2">
    <source>
        <dbReference type="EMBL" id="ALG85293.1"/>
    </source>
</evidence>
<dbReference type="STRING" id="1136941.ACH46_13435"/>
<dbReference type="EMBL" id="CP011853">
    <property type="protein sequence ID" value="ALG85293.1"/>
    <property type="molecule type" value="Genomic_DNA"/>
</dbReference>
<keyword evidence="3" id="KW-1185">Reference proteome</keyword>
<name>A0A0N9NCD5_9ACTN</name>